<keyword evidence="4" id="KW-1185">Reference proteome</keyword>
<keyword evidence="2" id="KW-0472">Membrane</keyword>
<evidence type="ECO:0000313" key="4">
    <source>
        <dbReference type="Proteomes" id="UP001376459"/>
    </source>
</evidence>
<keyword evidence="2" id="KW-0812">Transmembrane</keyword>
<feature type="region of interest" description="Disordered" evidence="1">
    <location>
        <begin position="123"/>
        <end position="150"/>
    </location>
</feature>
<comment type="caution">
    <text evidence="3">The sequence shown here is derived from an EMBL/GenBank/DDBJ whole genome shotgun (WGS) entry which is preliminary data.</text>
</comment>
<keyword evidence="2" id="KW-1133">Transmembrane helix</keyword>
<evidence type="ECO:0000256" key="1">
    <source>
        <dbReference type="SAM" id="MobiDB-lite"/>
    </source>
</evidence>
<gene>
    <name evidence="3" type="ORF">WKI71_17010</name>
</gene>
<evidence type="ECO:0000256" key="2">
    <source>
        <dbReference type="SAM" id="Phobius"/>
    </source>
</evidence>
<organism evidence="3 4">
    <name type="scientific">Streptomyces machairae</name>
    <dbReference type="NCBI Taxonomy" id="3134109"/>
    <lineage>
        <taxon>Bacteria</taxon>
        <taxon>Bacillati</taxon>
        <taxon>Actinomycetota</taxon>
        <taxon>Actinomycetes</taxon>
        <taxon>Kitasatosporales</taxon>
        <taxon>Streptomycetaceae</taxon>
        <taxon>Streptomyces</taxon>
    </lineage>
</organism>
<evidence type="ECO:0000313" key="3">
    <source>
        <dbReference type="EMBL" id="MEJ8669507.1"/>
    </source>
</evidence>
<name>A0ABU8UKX8_9ACTN</name>
<proteinExistence type="predicted"/>
<feature type="transmembrane region" description="Helical" evidence="2">
    <location>
        <begin position="48"/>
        <end position="69"/>
    </location>
</feature>
<protein>
    <submittedName>
        <fullName evidence="3">Uncharacterized protein</fullName>
    </submittedName>
</protein>
<feature type="transmembrane region" description="Helical" evidence="2">
    <location>
        <begin position="7"/>
        <end position="28"/>
    </location>
</feature>
<accession>A0ABU8UKX8</accession>
<dbReference type="EMBL" id="JBBKAK010000001">
    <property type="protein sequence ID" value="MEJ8669507.1"/>
    <property type="molecule type" value="Genomic_DNA"/>
</dbReference>
<sequence>MEGRPRPLIGTLGGGFFGFAYGFVAGVVKAYSWQAALPTCLRIGLVDGLVFGVVFSAGAGLTFCLLGVLESPLDLDSVVSPRSLLNTNRATVTTQLLVWAPTFGQWSVSAAVWWSTSCRGPWARSSGPPTPASCSASSAASAAPSDTPSP</sequence>
<dbReference type="Proteomes" id="UP001376459">
    <property type="component" value="Unassembled WGS sequence"/>
</dbReference>
<reference evidence="3 4" key="1">
    <citation type="submission" date="2024-03" db="EMBL/GenBank/DDBJ databases">
        <title>Novel Streptomyces species of biotechnological and ecological value are a feature of Machair soil.</title>
        <authorList>
            <person name="Prole J.R."/>
            <person name="Goodfellow M."/>
            <person name="Allenby N."/>
            <person name="Ward A.C."/>
        </authorList>
    </citation>
    <scope>NUCLEOTIDE SEQUENCE [LARGE SCALE GENOMIC DNA]</scope>
    <source>
        <strain evidence="3 4">MS1.AVA.1</strain>
    </source>
</reference>
<feature type="compositionally biased region" description="Low complexity" evidence="1">
    <location>
        <begin position="132"/>
        <end position="150"/>
    </location>
</feature>